<dbReference type="PANTHER" id="PTHR22967">
    <property type="entry name" value="SERINE/THREONINE PROTEIN KINASE"/>
    <property type="match status" value="1"/>
</dbReference>
<accession>A0AAE0TR04</accession>
<feature type="domain" description="Protein kinase" evidence="4">
    <location>
        <begin position="36"/>
        <end position="311"/>
    </location>
</feature>
<name>A0AAE0TR04_9BIVA</name>
<dbReference type="PANTHER" id="PTHR22967:SF105">
    <property type="entry name" value="CYCLIN-G-ASSOCIATED KINASE"/>
    <property type="match status" value="1"/>
</dbReference>
<dbReference type="PROSITE" id="PS51181">
    <property type="entry name" value="PPASE_TENSIN"/>
    <property type="match status" value="1"/>
</dbReference>
<dbReference type="FunFam" id="2.60.40.1110:FF:000001">
    <property type="entry name" value="cyclin-G-associated kinase isoform X2"/>
    <property type="match status" value="1"/>
</dbReference>
<dbReference type="SUPFAM" id="SSF49562">
    <property type="entry name" value="C2 domain (Calcium/lipid-binding domain, CaLB)"/>
    <property type="match status" value="1"/>
</dbReference>
<evidence type="ECO:0000256" key="2">
    <source>
        <dbReference type="ARBA" id="ARBA00022741"/>
    </source>
</evidence>
<feature type="domain" description="Phosphatase tensin-type" evidence="5">
    <location>
        <begin position="396"/>
        <end position="563"/>
    </location>
</feature>
<dbReference type="SMART" id="SM00220">
    <property type="entry name" value="S_TKc"/>
    <property type="match status" value="1"/>
</dbReference>
<dbReference type="InterPro" id="IPR000719">
    <property type="entry name" value="Prot_kinase_dom"/>
</dbReference>
<dbReference type="PROSITE" id="PS51182">
    <property type="entry name" value="C2_TENSIN"/>
    <property type="match status" value="1"/>
</dbReference>
<dbReference type="FunFam" id="3.90.190.10:FF:000008">
    <property type="entry name" value="putative tyrosine-protein phosphatase auxilin isoform X2"/>
    <property type="match status" value="1"/>
</dbReference>
<feature type="region of interest" description="Disordered" evidence="3">
    <location>
        <begin position="1125"/>
        <end position="1159"/>
    </location>
</feature>
<dbReference type="InterPro" id="IPR008271">
    <property type="entry name" value="Ser/Thr_kinase_AS"/>
</dbReference>
<dbReference type="GO" id="GO:0035612">
    <property type="term" value="F:AP-2 adaptor complex binding"/>
    <property type="evidence" value="ECO:0007669"/>
    <property type="project" value="TreeGrafter"/>
</dbReference>
<protein>
    <submittedName>
        <fullName evidence="7">Uncharacterized protein</fullName>
    </submittedName>
</protein>
<organism evidence="7 8">
    <name type="scientific">Potamilus streckersoni</name>
    <dbReference type="NCBI Taxonomy" id="2493646"/>
    <lineage>
        <taxon>Eukaryota</taxon>
        <taxon>Metazoa</taxon>
        <taxon>Spiralia</taxon>
        <taxon>Lophotrochozoa</taxon>
        <taxon>Mollusca</taxon>
        <taxon>Bivalvia</taxon>
        <taxon>Autobranchia</taxon>
        <taxon>Heteroconchia</taxon>
        <taxon>Palaeoheterodonta</taxon>
        <taxon>Unionida</taxon>
        <taxon>Unionoidea</taxon>
        <taxon>Unionidae</taxon>
        <taxon>Ambleminae</taxon>
        <taxon>Lampsilini</taxon>
        <taxon>Potamilus</taxon>
    </lineage>
</organism>
<dbReference type="InterPro" id="IPR014020">
    <property type="entry name" value="Tensin_C2-dom"/>
</dbReference>
<dbReference type="Proteomes" id="UP001195483">
    <property type="component" value="Unassembled WGS sequence"/>
</dbReference>
<comment type="similarity">
    <text evidence="1">Belongs to the protein kinase superfamily. AGC Ser/Thr protein kinase family. PKC subfamily.</text>
</comment>
<feature type="compositionally biased region" description="Polar residues" evidence="3">
    <location>
        <begin position="820"/>
        <end position="829"/>
    </location>
</feature>
<dbReference type="SUPFAM" id="SSF52799">
    <property type="entry name" value="(Phosphotyrosine protein) phosphatases II"/>
    <property type="match status" value="1"/>
</dbReference>
<dbReference type="SUPFAM" id="SSF56112">
    <property type="entry name" value="Protein kinase-like (PK-like)"/>
    <property type="match status" value="1"/>
</dbReference>
<dbReference type="InterPro" id="IPR035892">
    <property type="entry name" value="C2_domain_sf"/>
</dbReference>
<dbReference type="InterPro" id="IPR011009">
    <property type="entry name" value="Kinase-like_dom_sf"/>
</dbReference>
<reference evidence="7" key="2">
    <citation type="journal article" date="2021" name="Genome Biol. Evol.">
        <title>Developing a high-quality reference genome for a parasitic bivalve with doubly uniparental inheritance (Bivalvia: Unionida).</title>
        <authorList>
            <person name="Smith C.H."/>
        </authorList>
    </citation>
    <scope>NUCLEOTIDE SEQUENCE</scope>
    <source>
        <strain evidence="7">CHS0354</strain>
        <tissue evidence="7">Mantle</tissue>
    </source>
</reference>
<dbReference type="Gene3D" id="3.90.190.10">
    <property type="entry name" value="Protein tyrosine phosphatase superfamily"/>
    <property type="match status" value="1"/>
</dbReference>
<gene>
    <name evidence="7" type="ORF">CHS0354_042224</name>
</gene>
<evidence type="ECO:0000259" key="6">
    <source>
        <dbReference type="PROSITE" id="PS51182"/>
    </source>
</evidence>
<keyword evidence="2" id="KW-0547">Nucleotide-binding</keyword>
<sequence>MSDFLKSAFGYISGSSSGRDENDFVGQIVELDNQKLRVRKVIAEGGFAFVFVAQDVTSGKEYALKRLLANDEEKNQLILQEIKFLKKLSGHPNIVQFIAAAAIGKEQSDHGQSEYLLLMELCSGGQLVDFLCKDATLPCDQVLQICYQTCKAVQHMHKQNPPIIHRDLKVENLLISGKGAIKLCDFGSATTTTYNPDNTWSAIKRSLLEDELAKHTTPMYRAPEMLDLYQNYPVNEAGDIWALGCVLYLLCFGVHPFEDSAKLRIINGNYNIPENDTEYRVFHDLIRGMLKVNPLERLTISDIVDRLQQIAAARNVTLKNSLQFGEMPPSQPVLNNSPMREPQVREAQNDYSGYRDVSSANQASSTASAIFSSFKIGASSLMKNVKDASAKVIETVSSTMGKADLDLNYITSRIAVMSFPAEGVESAFKNHIDVVHNYLESRHRGSYAVYNLSQRTYNHLKFEKRVSDCGWDPRKAPSLVTLFAICKNMHLWLKLNRKNICVVHCLDGKAASATVVSAFLVFCHLFESPQQAIHMFSSRRCSTGVLTSQRRYIEYISKIVADSPMIPHSRAVLIKNIILSPVPLFNKMKNGCTPFAEIFVGEERILTTSQEYEKMRGFTIEDGKAIIPVNVSVTGDVTVVVYHARSTFGGKIQGKITSMKMFQLQFYGGFIAPEKTSMKFTQFDLDHLDTPDKYPEMFNVTMDLQVAKIERNDQNYPWDKFDTQKLTPKILFSTREEMHQICSEFGISEAAQNRLSRSSSQSSNESPQHVPKSDTYSESSEKISKNQSGSKNSFFDTLDWHDNSDNLTRKTNEPPKQEKNLPQSESGNFLDTLFWEEGSNNSSSKRDELTIGQETKSRSSFFDTNFEDSSGYTAASDKTPEAKPPGESEIGLLDDTSDAEDDFAALSAQRAQADNITDGKPEELILTDVGNIPTQIRISTPDFFSSVSQSGNSVYNQEADLLNIDGNSSTSVNNLAKNIDLLGFSSEPSNFDLLSSTTLNGTSASKKISSDSFDPFANLDSASTAKTIQLSGASQPSKKSFNSFDPFQNDDNLLGFTENFARSESPNPQANMAKIGASSSPNISRNSSSTSLNAGFQMGNGNIPRNNSGTFQTTNMSQGLGGFGPTRGGSPAFGMSQMGGMGQPAGMTSNKKSDPFADL</sequence>
<evidence type="ECO:0000313" key="7">
    <source>
        <dbReference type="EMBL" id="KAK3612698.1"/>
    </source>
</evidence>
<feature type="compositionally biased region" description="Basic and acidic residues" evidence="3">
    <location>
        <begin position="798"/>
        <end position="819"/>
    </location>
</feature>
<reference evidence="7" key="3">
    <citation type="submission" date="2023-05" db="EMBL/GenBank/DDBJ databases">
        <authorList>
            <person name="Smith C.H."/>
        </authorList>
    </citation>
    <scope>NUCLEOTIDE SEQUENCE</scope>
    <source>
        <strain evidence="7">CHS0354</strain>
        <tissue evidence="7">Mantle</tissue>
    </source>
</reference>
<evidence type="ECO:0000256" key="3">
    <source>
        <dbReference type="SAM" id="MobiDB-lite"/>
    </source>
</evidence>
<evidence type="ECO:0000259" key="5">
    <source>
        <dbReference type="PROSITE" id="PS51181"/>
    </source>
</evidence>
<comment type="caution">
    <text evidence="7">The sequence shown here is derived from an EMBL/GenBank/DDBJ whole genome shotgun (WGS) entry which is preliminary data.</text>
</comment>
<evidence type="ECO:0000313" key="8">
    <source>
        <dbReference type="Proteomes" id="UP001195483"/>
    </source>
</evidence>
<evidence type="ECO:0000259" key="4">
    <source>
        <dbReference type="PROSITE" id="PS50011"/>
    </source>
</evidence>
<dbReference type="GO" id="GO:0005524">
    <property type="term" value="F:ATP binding"/>
    <property type="evidence" value="ECO:0007669"/>
    <property type="project" value="InterPro"/>
</dbReference>
<dbReference type="PROSITE" id="PS50011">
    <property type="entry name" value="PROTEIN_KINASE_DOM"/>
    <property type="match status" value="1"/>
</dbReference>
<dbReference type="SMART" id="SM01326">
    <property type="entry name" value="PTEN_C2"/>
    <property type="match status" value="1"/>
</dbReference>
<dbReference type="EMBL" id="JAEAOA010002353">
    <property type="protein sequence ID" value="KAK3612698.1"/>
    <property type="molecule type" value="Genomic_DNA"/>
</dbReference>
<dbReference type="GO" id="GO:0045747">
    <property type="term" value="P:positive regulation of Notch signaling pathway"/>
    <property type="evidence" value="ECO:0007669"/>
    <property type="project" value="TreeGrafter"/>
</dbReference>
<proteinExistence type="inferred from homology"/>
<dbReference type="FunFam" id="1.10.510.10:FF:000228">
    <property type="entry name" value="cyclin-G-associated kinase isoform X1"/>
    <property type="match status" value="1"/>
</dbReference>
<dbReference type="Gene3D" id="1.10.510.10">
    <property type="entry name" value="Transferase(Phosphotransferase) domain 1"/>
    <property type="match status" value="1"/>
</dbReference>
<keyword evidence="8" id="KW-1185">Reference proteome</keyword>
<dbReference type="GO" id="GO:0004674">
    <property type="term" value="F:protein serine/threonine kinase activity"/>
    <property type="evidence" value="ECO:0007669"/>
    <property type="project" value="TreeGrafter"/>
</dbReference>
<dbReference type="Pfam" id="PF00069">
    <property type="entry name" value="Pkinase"/>
    <property type="match status" value="1"/>
</dbReference>
<feature type="non-terminal residue" evidence="7">
    <location>
        <position position="1"/>
    </location>
</feature>
<feature type="compositionally biased region" description="Polar residues" evidence="3">
    <location>
        <begin position="852"/>
        <end position="873"/>
    </location>
</feature>
<feature type="region of interest" description="Disordered" evidence="3">
    <location>
        <begin position="752"/>
        <end position="891"/>
    </location>
</feature>
<dbReference type="GO" id="GO:2000369">
    <property type="term" value="P:regulation of clathrin-dependent endocytosis"/>
    <property type="evidence" value="ECO:0007669"/>
    <property type="project" value="TreeGrafter"/>
</dbReference>
<feature type="compositionally biased region" description="Polar residues" evidence="3">
    <location>
        <begin position="785"/>
        <end position="795"/>
    </location>
</feature>
<feature type="compositionally biased region" description="Low complexity" evidence="3">
    <location>
        <begin position="752"/>
        <end position="766"/>
    </location>
</feature>
<dbReference type="GO" id="GO:0005737">
    <property type="term" value="C:cytoplasm"/>
    <property type="evidence" value="ECO:0007669"/>
    <property type="project" value="TreeGrafter"/>
</dbReference>
<dbReference type="InterPro" id="IPR029023">
    <property type="entry name" value="Tensin_phosphatase"/>
</dbReference>
<dbReference type="PROSITE" id="PS00108">
    <property type="entry name" value="PROTEIN_KINASE_ST"/>
    <property type="match status" value="1"/>
</dbReference>
<dbReference type="AlphaFoldDB" id="A0AAE0TR04"/>
<feature type="domain" description="C2 tensin-type" evidence="6">
    <location>
        <begin position="569"/>
        <end position="707"/>
    </location>
</feature>
<reference evidence="7" key="1">
    <citation type="journal article" date="2021" name="Genome Biol. Evol.">
        <title>A High-Quality Reference Genome for a Parasitic Bivalve with Doubly Uniparental Inheritance (Bivalvia: Unionida).</title>
        <authorList>
            <person name="Smith C.H."/>
        </authorList>
    </citation>
    <scope>NUCLEOTIDE SEQUENCE</scope>
    <source>
        <strain evidence="7">CHS0354</strain>
    </source>
</reference>
<dbReference type="InterPro" id="IPR029021">
    <property type="entry name" value="Prot-tyrosine_phosphatase-like"/>
</dbReference>
<evidence type="ECO:0000256" key="1">
    <source>
        <dbReference type="ARBA" id="ARBA00005490"/>
    </source>
</evidence>
<dbReference type="Pfam" id="PF10409">
    <property type="entry name" value="PTEN_C2"/>
    <property type="match status" value="1"/>
</dbReference>
<dbReference type="Gene3D" id="2.60.40.1110">
    <property type="match status" value="1"/>
</dbReference>